<dbReference type="InterPro" id="IPR000626">
    <property type="entry name" value="Ubiquitin-like_dom"/>
</dbReference>
<name>A0ABR3U862_9PLEO</name>
<accession>A0ABR3U862</accession>
<comment type="caution">
    <text evidence="3">The sequence shown here is derived from an EMBL/GenBank/DDBJ whole genome shotgun (WGS) entry which is preliminary data.</text>
</comment>
<dbReference type="PANTHER" id="PTHR13609">
    <property type="entry name" value="UBIQUITIN DOMAIN CONTAINING 1 PROTEIN-RELATED"/>
    <property type="match status" value="1"/>
</dbReference>
<evidence type="ECO:0000259" key="2">
    <source>
        <dbReference type="PROSITE" id="PS50053"/>
    </source>
</evidence>
<dbReference type="InterPro" id="IPR038169">
    <property type="entry name" value="DC-UbP/UBTD2_N_sf"/>
</dbReference>
<dbReference type="InterPro" id="IPR032752">
    <property type="entry name" value="DC-UbP/UBTD2_N"/>
</dbReference>
<dbReference type="SUPFAM" id="SSF54236">
    <property type="entry name" value="Ubiquitin-like"/>
    <property type="match status" value="1"/>
</dbReference>
<evidence type="ECO:0000313" key="4">
    <source>
        <dbReference type="Proteomes" id="UP001578633"/>
    </source>
</evidence>
<feature type="compositionally biased region" description="Polar residues" evidence="1">
    <location>
        <begin position="196"/>
        <end position="206"/>
    </location>
</feature>
<feature type="region of interest" description="Disordered" evidence="1">
    <location>
        <begin position="1"/>
        <end position="73"/>
    </location>
</feature>
<dbReference type="InterPro" id="IPR029071">
    <property type="entry name" value="Ubiquitin-like_domsf"/>
</dbReference>
<feature type="domain" description="Ubiquitin-like" evidence="2">
    <location>
        <begin position="218"/>
        <end position="277"/>
    </location>
</feature>
<feature type="region of interest" description="Disordered" evidence="1">
    <location>
        <begin position="185"/>
        <end position="210"/>
    </location>
</feature>
<protein>
    <recommendedName>
        <fullName evidence="2">Ubiquitin-like domain-containing protein</fullName>
    </recommendedName>
</protein>
<dbReference type="Pfam" id="PF16455">
    <property type="entry name" value="UBD"/>
    <property type="match status" value="1"/>
</dbReference>
<keyword evidence="4" id="KW-1185">Reference proteome</keyword>
<feature type="compositionally biased region" description="Low complexity" evidence="1">
    <location>
        <begin position="25"/>
        <end position="41"/>
    </location>
</feature>
<dbReference type="Proteomes" id="UP001578633">
    <property type="component" value="Chromosome 10"/>
</dbReference>
<dbReference type="PROSITE" id="PS50053">
    <property type="entry name" value="UBIQUITIN_2"/>
    <property type="match status" value="1"/>
</dbReference>
<evidence type="ECO:0000256" key="1">
    <source>
        <dbReference type="SAM" id="MobiDB-lite"/>
    </source>
</evidence>
<dbReference type="InterPro" id="IPR039869">
    <property type="entry name" value="UBTD1/2"/>
</dbReference>
<evidence type="ECO:0000313" key="3">
    <source>
        <dbReference type="EMBL" id="KAL1791841.1"/>
    </source>
</evidence>
<organism evidence="3 4">
    <name type="scientific">Alternaria dauci</name>
    <dbReference type="NCBI Taxonomy" id="48095"/>
    <lineage>
        <taxon>Eukaryota</taxon>
        <taxon>Fungi</taxon>
        <taxon>Dikarya</taxon>
        <taxon>Ascomycota</taxon>
        <taxon>Pezizomycotina</taxon>
        <taxon>Dothideomycetes</taxon>
        <taxon>Pleosporomycetidae</taxon>
        <taxon>Pleosporales</taxon>
        <taxon>Pleosporineae</taxon>
        <taxon>Pleosporaceae</taxon>
        <taxon>Alternaria</taxon>
        <taxon>Alternaria sect. Porri</taxon>
    </lineage>
</organism>
<sequence length="295" mass="32354">MGCCASRTSDDSPPAVRAHSSSRNITAPSTRPSSIPSPRASHASQGNVPPPRADNRPNTPLKPIPSAQRSRLPSTLASIATKTSSRAKPLTASTALAWTPSRLEKERGDWWDTQVTGSEQTWRAIRLVAQHLQAGELQEAQTMLDANDCTCPTGLLWRGVYDPTGVQYKVPEWVVVQPEGLAEEGDMDDKDVAGHASSNAMQQNTPDDLVDDDSNGLVRVRLRTSHDQKDVLVVIRMRDTVATIIEKLKGQAKLDPTVIVRLVYGGRVYQDTDTLESHSYWDFANNFTLTALVFQ</sequence>
<proteinExistence type="predicted"/>
<dbReference type="EMBL" id="JBHGVX010000010">
    <property type="protein sequence ID" value="KAL1791841.1"/>
    <property type="molecule type" value="Genomic_DNA"/>
</dbReference>
<dbReference type="GeneID" id="96089914"/>
<reference evidence="3 4" key="1">
    <citation type="submission" date="2024-09" db="EMBL/GenBank/DDBJ databases">
        <title>T2T genomes of carrot and Alternaria dauci and their utility for understanding host-pathogen interaction during carrot leaf blight disease.</title>
        <authorList>
            <person name="Liu W."/>
            <person name="Xu S."/>
            <person name="Ou C."/>
            <person name="Liu X."/>
            <person name="Zhuang F."/>
            <person name="Deng X.W."/>
        </authorList>
    </citation>
    <scope>NUCLEOTIDE SEQUENCE [LARGE SCALE GENOMIC DNA]</scope>
    <source>
        <strain evidence="3 4">A2016</strain>
    </source>
</reference>
<gene>
    <name evidence="3" type="ORF">ACET3X_009592</name>
</gene>
<dbReference type="Gene3D" id="1.20.225.20">
    <property type="entry name" value="Ub domain-containing protein, DC-UbP/UBTD2, N-terminal domain"/>
    <property type="match status" value="1"/>
</dbReference>
<dbReference type="RefSeq" id="XP_069302425.1">
    <property type="nucleotide sequence ID" value="XM_069456251.1"/>
</dbReference>